<reference evidence="1 2" key="1">
    <citation type="submission" date="2019-06" db="EMBL/GenBank/DDBJ databases">
        <title>A novel species of marine bacteria.</title>
        <authorList>
            <person name="Wang Y."/>
        </authorList>
    </citation>
    <scope>NUCLEOTIDE SEQUENCE [LARGE SCALE GENOMIC DNA]</scope>
    <source>
        <strain evidence="1 2">MA1-10</strain>
    </source>
</reference>
<dbReference type="RefSeq" id="WP_185960945.1">
    <property type="nucleotide sequence ID" value="NZ_ML660023.1"/>
</dbReference>
<comment type="caution">
    <text evidence="1">The sequence shown here is derived from an EMBL/GenBank/DDBJ whole genome shotgun (WGS) entry which is preliminary data.</text>
</comment>
<gene>
    <name evidence="1" type="ORF">FIL88_13220</name>
</gene>
<dbReference type="AlphaFoldDB" id="A0A545SNV8"/>
<organism evidence="1 2">
    <name type="scientific">Aliiroseovarius halocynthiae</name>
    <dbReference type="NCBI Taxonomy" id="985055"/>
    <lineage>
        <taxon>Bacteria</taxon>
        <taxon>Pseudomonadati</taxon>
        <taxon>Pseudomonadota</taxon>
        <taxon>Alphaproteobacteria</taxon>
        <taxon>Rhodobacterales</taxon>
        <taxon>Paracoccaceae</taxon>
        <taxon>Aliiroseovarius</taxon>
    </lineage>
</organism>
<evidence type="ECO:0000313" key="2">
    <source>
        <dbReference type="Proteomes" id="UP000315816"/>
    </source>
</evidence>
<dbReference type="EMBL" id="VICH01000009">
    <property type="protein sequence ID" value="TQV66678.1"/>
    <property type="molecule type" value="Genomic_DNA"/>
</dbReference>
<name>A0A545SNV8_9RHOB</name>
<proteinExistence type="predicted"/>
<dbReference type="Proteomes" id="UP000315816">
    <property type="component" value="Unassembled WGS sequence"/>
</dbReference>
<accession>A0A545SNV8</accession>
<protein>
    <submittedName>
        <fullName evidence="1">Uncharacterized protein</fullName>
    </submittedName>
</protein>
<keyword evidence="2" id="KW-1185">Reference proteome</keyword>
<sequence>MPATSPEGGELSIELNSTETMSSGCRLTFMAVNTTGADLGQVVLETVLFGKDGAVITLSLFDFQDLPIAKPRVRQFDMAGQSCDGVGQILINGIDTCEGSSAEACQSALKLTSRIEVEVQG</sequence>
<evidence type="ECO:0000313" key="1">
    <source>
        <dbReference type="EMBL" id="TQV66678.1"/>
    </source>
</evidence>